<evidence type="ECO:0000313" key="2">
    <source>
        <dbReference type="Proteomes" id="UP001054821"/>
    </source>
</evidence>
<keyword evidence="1" id="KW-0496">Mitochondrion</keyword>
<comment type="caution">
    <text evidence="1">The sequence shown here is derived from an EMBL/GenBank/DDBJ whole genome shotgun (WGS) entry which is preliminary data.</text>
</comment>
<dbReference type="Proteomes" id="UP001054821">
    <property type="component" value="Mitochondrion MT"/>
</dbReference>
<reference evidence="1 2" key="1">
    <citation type="journal article" date="2022" name="G3 (Bethesda)">
        <title>Whole-genome sequence and methylome profiling of the almond [Prunus dulcis (Mill.) D.A. Webb] cultivar 'Nonpareil'.</title>
        <authorList>
            <person name="D'Amico-Willman K.M."/>
            <person name="Ouma W.Z."/>
            <person name="Meulia T."/>
            <person name="Sideli G.M."/>
            <person name="Gradziel T.M."/>
            <person name="Fresnedo-Ramirez J."/>
        </authorList>
    </citation>
    <scope>NUCLEOTIDE SEQUENCE [LARGE SCALE GENOMIC DNA]</scope>
    <source>
        <strain evidence="1">Clone GOH B32 T37-40</strain>
    </source>
</reference>
<organism evidence="1 2">
    <name type="scientific">Prunus dulcis</name>
    <name type="common">Almond</name>
    <name type="synonym">Amygdalus dulcis</name>
    <dbReference type="NCBI Taxonomy" id="3755"/>
    <lineage>
        <taxon>Eukaryota</taxon>
        <taxon>Viridiplantae</taxon>
        <taxon>Streptophyta</taxon>
        <taxon>Embryophyta</taxon>
        <taxon>Tracheophyta</taxon>
        <taxon>Spermatophyta</taxon>
        <taxon>Magnoliopsida</taxon>
        <taxon>eudicotyledons</taxon>
        <taxon>Gunneridae</taxon>
        <taxon>Pentapetalae</taxon>
        <taxon>rosids</taxon>
        <taxon>fabids</taxon>
        <taxon>Rosales</taxon>
        <taxon>Rosaceae</taxon>
        <taxon>Amygdaloideae</taxon>
        <taxon>Amygdaleae</taxon>
        <taxon>Prunus</taxon>
    </lineage>
</organism>
<accession>A0AAD4USV0</accession>
<protein>
    <submittedName>
        <fullName evidence="1">Uncharacterized protein</fullName>
    </submittedName>
</protein>
<gene>
    <name evidence="1" type="ORF">L3X38_000212</name>
</gene>
<proteinExistence type="predicted"/>
<dbReference type="EMBL" id="JAJFAZ020000010">
    <property type="protein sequence ID" value="KAI5311486.1"/>
    <property type="molecule type" value="Genomic_DNA"/>
</dbReference>
<dbReference type="AlphaFoldDB" id="A0AAD4USV0"/>
<sequence>MSLHEREGFLPNTKFKYRAGKRRLPLWIRQGSESSLDQRKRQRRAGYGFSAEVRKPVALPNRVLYLVAKEQVVSPVDYVPGNRSYSRRFTMSPTSLY</sequence>
<evidence type="ECO:0000313" key="1">
    <source>
        <dbReference type="EMBL" id="KAI5311486.1"/>
    </source>
</evidence>
<geneLocation type="mitochondrion" evidence="1"/>
<name>A0AAD4USV0_PRUDU</name>
<keyword evidence="2" id="KW-1185">Reference proteome</keyword>